<organism evidence="1 2">
    <name type="scientific">Streptomyces phage SparkleGoddess</name>
    <dbReference type="NCBI Taxonomy" id="2283305"/>
    <lineage>
        <taxon>Viruses</taxon>
        <taxon>Duplodnaviria</taxon>
        <taxon>Heunggongvirae</taxon>
        <taxon>Uroviricota</taxon>
        <taxon>Caudoviricetes</taxon>
        <taxon>Stanwilliamsviridae</taxon>
        <taxon>Loccivirinae</taxon>
        <taxon>Gilsonvirus</taxon>
        <taxon>Gilsonvirus comrade</taxon>
    </lineage>
</organism>
<evidence type="ECO:0000313" key="2">
    <source>
        <dbReference type="Proteomes" id="UP000259914"/>
    </source>
</evidence>
<protein>
    <submittedName>
        <fullName evidence="1">Uncharacterized protein</fullName>
    </submittedName>
</protein>
<evidence type="ECO:0000313" key="1">
    <source>
        <dbReference type="EMBL" id="AXH68868.1"/>
    </source>
</evidence>
<reference evidence="1 2" key="1">
    <citation type="submission" date="2018-07" db="EMBL/GenBank/DDBJ databases">
        <authorList>
            <person name="Dixon J."/>
            <person name="Knudsen H.R."/>
            <person name="Rock W."/>
            <person name="Scott A.N."/>
            <person name="Walsdorf S.L."/>
            <person name="Layton S.R."/>
            <person name="Nayek S."/>
            <person name="Kim T."/>
            <person name="Hughes L.E."/>
            <person name="Garlena R.A."/>
            <person name="Russell D.A."/>
            <person name="Pope W.H."/>
            <person name="Jacobs-Sera D."/>
            <person name="Hatfull G.F."/>
        </authorList>
    </citation>
    <scope>NUCLEOTIDE SEQUENCE [LARGE SCALE GENOMIC DNA]</scope>
</reference>
<dbReference type="Proteomes" id="UP000259914">
    <property type="component" value="Segment"/>
</dbReference>
<proteinExistence type="predicted"/>
<sequence>MEEIVSYSFAVDIYKNDSGTFTYGVFQEIESDEDDELQLLETGEADTLAEAAEIAGRSIKTLFVV</sequence>
<dbReference type="EMBL" id="MH590589">
    <property type="protein sequence ID" value="AXH68868.1"/>
    <property type="molecule type" value="Genomic_DNA"/>
</dbReference>
<gene>
    <name evidence="1" type="primary">188</name>
    <name evidence="1" type="ORF">SEA_SPARKLEGODDESS_188</name>
</gene>
<accession>A0A345ME87</accession>
<name>A0A345ME87_9CAUD</name>